<feature type="domain" description="Phospholipid/glycerol acyltransferase" evidence="14">
    <location>
        <begin position="64"/>
        <end position="250"/>
    </location>
</feature>
<feature type="compositionally biased region" description="Polar residues" evidence="13">
    <location>
        <begin position="176"/>
        <end position="185"/>
    </location>
</feature>
<dbReference type="Proteomes" id="UP000803884">
    <property type="component" value="Unassembled WGS sequence"/>
</dbReference>
<reference evidence="15 16" key="1">
    <citation type="journal article" date="2020" name="Microbiol. Resour. Announc.">
        <title>Draft Genome Sequence of a Cladosporium Species Isolated from the Mesophotic Ascidian Didemnum maculosum.</title>
        <authorList>
            <person name="Gioti A."/>
            <person name="Siaperas R."/>
            <person name="Nikolaivits E."/>
            <person name="Le Goff G."/>
            <person name="Ouazzani J."/>
            <person name="Kotoulas G."/>
            <person name="Topakas E."/>
        </authorList>
    </citation>
    <scope>NUCLEOTIDE SEQUENCE [LARGE SCALE GENOMIC DNA]</scope>
    <source>
        <strain evidence="15 16">TM138-S3</strain>
    </source>
</reference>
<evidence type="ECO:0000259" key="14">
    <source>
        <dbReference type="SMART" id="SM00563"/>
    </source>
</evidence>
<evidence type="ECO:0000256" key="4">
    <source>
        <dbReference type="ARBA" id="ARBA00022787"/>
    </source>
</evidence>
<evidence type="ECO:0000256" key="11">
    <source>
        <dbReference type="ARBA" id="ARBA00047906"/>
    </source>
</evidence>
<feature type="region of interest" description="Disordered" evidence="13">
    <location>
        <begin position="160"/>
        <end position="185"/>
    </location>
</feature>
<evidence type="ECO:0000256" key="2">
    <source>
        <dbReference type="ARBA" id="ARBA00010524"/>
    </source>
</evidence>
<keyword evidence="7" id="KW-0496">Mitochondrion</keyword>
<dbReference type="SMART" id="SM00563">
    <property type="entry name" value="PlsC"/>
    <property type="match status" value="1"/>
</dbReference>
<dbReference type="GO" id="GO:0007007">
    <property type="term" value="P:inner mitochondrial membrane organization"/>
    <property type="evidence" value="ECO:0007669"/>
    <property type="project" value="TreeGrafter"/>
</dbReference>
<dbReference type="InterPro" id="IPR002123">
    <property type="entry name" value="Plipid/glycerol_acylTrfase"/>
</dbReference>
<keyword evidence="16" id="KW-1185">Reference proteome</keyword>
<evidence type="ECO:0000256" key="6">
    <source>
        <dbReference type="ARBA" id="ARBA00023098"/>
    </source>
</evidence>
<dbReference type="PRINTS" id="PR00979">
    <property type="entry name" value="TAFAZZIN"/>
</dbReference>
<evidence type="ECO:0000256" key="5">
    <source>
        <dbReference type="ARBA" id="ARBA00022792"/>
    </source>
</evidence>
<evidence type="ECO:0000256" key="8">
    <source>
        <dbReference type="ARBA" id="ARBA00023136"/>
    </source>
</evidence>
<organism evidence="15 16">
    <name type="scientific">Cladosporium halotolerans</name>
    <dbReference type="NCBI Taxonomy" id="1052096"/>
    <lineage>
        <taxon>Eukaryota</taxon>
        <taxon>Fungi</taxon>
        <taxon>Dikarya</taxon>
        <taxon>Ascomycota</taxon>
        <taxon>Pezizomycotina</taxon>
        <taxon>Dothideomycetes</taxon>
        <taxon>Dothideomycetidae</taxon>
        <taxon>Cladosporiales</taxon>
        <taxon>Cladosporiaceae</taxon>
        <taxon>Cladosporium</taxon>
    </lineage>
</organism>
<dbReference type="PANTHER" id="PTHR12497:SF0">
    <property type="entry name" value="TAFAZZIN"/>
    <property type="match status" value="1"/>
</dbReference>
<feature type="compositionally biased region" description="Basic and acidic residues" evidence="13">
    <location>
        <begin position="369"/>
        <end position="392"/>
    </location>
</feature>
<evidence type="ECO:0000256" key="3">
    <source>
        <dbReference type="ARBA" id="ARBA00022679"/>
    </source>
</evidence>
<dbReference type="GO" id="GO:0035965">
    <property type="term" value="P:cardiolipin acyl-chain remodeling"/>
    <property type="evidence" value="ECO:0007669"/>
    <property type="project" value="TreeGrafter"/>
</dbReference>
<dbReference type="RefSeq" id="XP_069231943.1">
    <property type="nucleotide sequence ID" value="XM_069371028.1"/>
</dbReference>
<dbReference type="SUPFAM" id="SSF69593">
    <property type="entry name" value="Glycerol-3-phosphate (1)-acyltransferase"/>
    <property type="match status" value="1"/>
</dbReference>
<dbReference type="PANTHER" id="PTHR12497">
    <property type="entry name" value="TAZ PROTEIN TAFAZZIN"/>
    <property type="match status" value="1"/>
</dbReference>
<name>A0AB34KVP7_9PEZI</name>
<keyword evidence="9" id="KW-0012">Acyltransferase</keyword>
<keyword evidence="4" id="KW-1000">Mitochondrion outer membrane</keyword>
<accession>A0AB34KVP7</accession>
<comment type="catalytic activity">
    <reaction evidence="11">
        <text>1'-[1,2-diacyl-sn-glycero-3-phospho],3'-[1-acyl-sn-glycero-3-phospho]-glycerol + a 1,2-diacyl-sn-glycero-3-phosphocholine = a cardiolipin + a 1-acyl-sn-glycero-3-phosphocholine</text>
        <dbReference type="Rhea" id="RHEA:33731"/>
        <dbReference type="ChEBI" id="CHEBI:57643"/>
        <dbReference type="ChEBI" id="CHEBI:58168"/>
        <dbReference type="ChEBI" id="CHEBI:62237"/>
        <dbReference type="ChEBI" id="CHEBI:64743"/>
    </reaction>
    <physiologicalReaction direction="left-to-right" evidence="11">
        <dbReference type="Rhea" id="RHEA:33732"/>
    </physiologicalReaction>
    <physiologicalReaction direction="right-to-left" evidence="11">
        <dbReference type="Rhea" id="RHEA:33733"/>
    </physiologicalReaction>
</comment>
<comment type="subcellular location">
    <subcellularLocation>
        <location evidence="1">Mitochondrion inner membrane</location>
        <topology evidence="1">Peripheral membrane protein</topology>
        <orientation evidence="1">Intermembrane side</orientation>
    </subcellularLocation>
    <subcellularLocation>
        <location evidence="10">Mitochondrion outer membrane</location>
        <topology evidence="10">Peripheral membrane protein</topology>
        <orientation evidence="10">Intermembrane side</orientation>
    </subcellularLocation>
</comment>
<evidence type="ECO:0000256" key="10">
    <source>
        <dbReference type="ARBA" id="ARBA00024323"/>
    </source>
</evidence>
<dbReference type="CDD" id="cd07989">
    <property type="entry name" value="LPLAT_AGPAT-like"/>
    <property type="match status" value="1"/>
</dbReference>
<protein>
    <recommendedName>
        <fullName evidence="12">Tafazzin family protein</fullName>
    </recommendedName>
</protein>
<keyword evidence="3" id="KW-0808">Transferase</keyword>
<proteinExistence type="inferred from homology"/>
<dbReference type="GeneID" id="96003866"/>
<keyword evidence="8" id="KW-0472">Membrane</keyword>
<evidence type="ECO:0000256" key="7">
    <source>
        <dbReference type="ARBA" id="ARBA00023128"/>
    </source>
</evidence>
<keyword evidence="5" id="KW-0999">Mitochondrion inner membrane</keyword>
<keyword evidence="6" id="KW-0443">Lipid metabolism</keyword>
<evidence type="ECO:0000256" key="13">
    <source>
        <dbReference type="SAM" id="MobiDB-lite"/>
    </source>
</evidence>
<dbReference type="AlphaFoldDB" id="A0AB34KVP7"/>
<evidence type="ECO:0000313" key="16">
    <source>
        <dbReference type="Proteomes" id="UP000803884"/>
    </source>
</evidence>
<comment type="similarity">
    <text evidence="2 12">Belongs to the taffazin family.</text>
</comment>
<comment type="caution">
    <text evidence="15">The sequence shown here is derived from an EMBL/GenBank/DDBJ whole genome shotgun (WGS) entry which is preliminary data.</text>
</comment>
<dbReference type="EMBL" id="JAAQHG020000006">
    <property type="protein sequence ID" value="KAL1588838.1"/>
    <property type="molecule type" value="Genomic_DNA"/>
</dbReference>
<dbReference type="GO" id="GO:0047184">
    <property type="term" value="F:1-acylglycerophosphocholine O-acyltransferase activity"/>
    <property type="evidence" value="ECO:0007669"/>
    <property type="project" value="TreeGrafter"/>
</dbReference>
<feature type="region of interest" description="Disordered" evidence="13">
    <location>
        <begin position="353"/>
        <end position="392"/>
    </location>
</feature>
<dbReference type="GO" id="GO:0005743">
    <property type="term" value="C:mitochondrial inner membrane"/>
    <property type="evidence" value="ECO:0007669"/>
    <property type="project" value="UniProtKB-SubCell"/>
</dbReference>
<dbReference type="InterPro" id="IPR000872">
    <property type="entry name" value="Tafazzin"/>
</dbReference>
<sequence>MAAEERPYEPPATTRAISNATIGAVGFLCRSFLYALSRTEVHGLDRVQALLDERADPERRERGLITVSNHVSVLDDPIVWGVLPFRYHWNANNSRWSLGSHDICFKKGQSILTEFFTYGNTLPMHRIAHSKYGGIFQPTMTQVIRLLSDPHTASPQIQKLNDVEDARPSSLPPTDPFSSSELTYTTNGEDSFPAPSFYPSRRHSWIHVFPEGKIHQHPDKIMRYFKWGVARMILEAEPCPDVICMWIDGPQQIMDNERTFPRPLPRPGKDVSITFGEKMNVEKVFEPFRERWRALKAKSERKRLALDAGALSKDWNGELGEVRDQELRYGAEAVQLRIDVTLAVREEVLKIRRSTGLPDEDPKSSLAETWREEGSKDKAEGKMRDESVVKDM</sequence>
<gene>
    <name evidence="15" type="ORF">WHR41_02422</name>
</gene>
<dbReference type="GO" id="GO:0005741">
    <property type="term" value="C:mitochondrial outer membrane"/>
    <property type="evidence" value="ECO:0007669"/>
    <property type="project" value="UniProtKB-SubCell"/>
</dbReference>
<evidence type="ECO:0000256" key="1">
    <source>
        <dbReference type="ARBA" id="ARBA00004137"/>
    </source>
</evidence>
<evidence type="ECO:0000256" key="9">
    <source>
        <dbReference type="ARBA" id="ARBA00023315"/>
    </source>
</evidence>
<evidence type="ECO:0000256" key="12">
    <source>
        <dbReference type="RuleBase" id="RU365062"/>
    </source>
</evidence>
<evidence type="ECO:0000313" key="15">
    <source>
        <dbReference type="EMBL" id="KAL1588838.1"/>
    </source>
</evidence>